<feature type="signal peptide" evidence="1">
    <location>
        <begin position="1"/>
        <end position="23"/>
    </location>
</feature>
<proteinExistence type="predicted"/>
<protein>
    <submittedName>
        <fullName evidence="2">Uncharacterized protein</fullName>
    </submittedName>
</protein>
<gene>
    <name evidence="2" type="ORF">OEA41_000134</name>
</gene>
<reference evidence="2" key="1">
    <citation type="submission" date="2022-11" db="EMBL/GenBank/DDBJ databases">
        <title>Chromosomal genome sequence assembly and mating type (MAT) locus characterization of the leprose asexual lichenized fungus Lepraria neglecta (Nyl.) Erichsen.</title>
        <authorList>
            <person name="Allen J.L."/>
            <person name="Pfeffer B."/>
        </authorList>
    </citation>
    <scope>NUCLEOTIDE SEQUENCE</scope>
    <source>
        <strain evidence="2">Allen 5258</strain>
    </source>
</reference>
<evidence type="ECO:0000313" key="2">
    <source>
        <dbReference type="EMBL" id="KAK3178002.1"/>
    </source>
</evidence>
<accession>A0AAE0DPI5</accession>
<feature type="chain" id="PRO_5042094384" evidence="1">
    <location>
        <begin position="24"/>
        <end position="226"/>
    </location>
</feature>
<evidence type="ECO:0000313" key="3">
    <source>
        <dbReference type="Proteomes" id="UP001276659"/>
    </source>
</evidence>
<keyword evidence="3" id="KW-1185">Reference proteome</keyword>
<evidence type="ECO:0000256" key="1">
    <source>
        <dbReference type="SAM" id="SignalP"/>
    </source>
</evidence>
<dbReference type="EMBL" id="JASNWA010000003">
    <property type="protein sequence ID" value="KAK3178002.1"/>
    <property type="molecule type" value="Genomic_DNA"/>
</dbReference>
<organism evidence="2 3">
    <name type="scientific">Lepraria neglecta</name>
    <dbReference type="NCBI Taxonomy" id="209136"/>
    <lineage>
        <taxon>Eukaryota</taxon>
        <taxon>Fungi</taxon>
        <taxon>Dikarya</taxon>
        <taxon>Ascomycota</taxon>
        <taxon>Pezizomycotina</taxon>
        <taxon>Lecanoromycetes</taxon>
        <taxon>OSLEUM clade</taxon>
        <taxon>Lecanoromycetidae</taxon>
        <taxon>Lecanorales</taxon>
        <taxon>Lecanorineae</taxon>
        <taxon>Stereocaulaceae</taxon>
        <taxon>Lepraria</taxon>
    </lineage>
</organism>
<keyword evidence="1" id="KW-0732">Signal</keyword>
<dbReference type="Proteomes" id="UP001276659">
    <property type="component" value="Unassembled WGS sequence"/>
</dbReference>
<dbReference type="AlphaFoldDB" id="A0AAE0DPI5"/>
<name>A0AAE0DPI5_9LECA</name>
<comment type="caution">
    <text evidence="2">The sequence shown here is derived from an EMBL/GenBank/DDBJ whole genome shotgun (WGS) entry which is preliminary data.</text>
</comment>
<sequence>MPAFAPLYHLIFLIQILSLGAAAVPPLNSHSLYPAPPLGLEHALSQSAPPAVASGTPTLPQSSIATSGLDSTNGFPMTYAIPLTIPPIILSINPSPHLPILPNNCNNAIVFGLNLLVSYVITNQGDGPIPPPGLLFGAPGVGLSIESHVPGTELDITYGQAAFVLRGVWELTALIGAYTLSMEMFVGGLSPANYRGHVELHLRVADDNATTASAAPAFAGAARLMA</sequence>